<evidence type="ECO:0000256" key="9">
    <source>
        <dbReference type="ARBA" id="ARBA00022989"/>
    </source>
</evidence>
<feature type="active site" description="Proton acceptor" evidence="17">
    <location>
        <position position="909"/>
    </location>
</feature>
<dbReference type="InterPro" id="IPR050122">
    <property type="entry name" value="RTK"/>
</dbReference>
<dbReference type="PROSITE" id="PS50011">
    <property type="entry name" value="PROTEIN_KINASE_DOM"/>
    <property type="match status" value="1"/>
</dbReference>
<dbReference type="Pfam" id="PF13927">
    <property type="entry name" value="Ig_3"/>
    <property type="match status" value="1"/>
</dbReference>
<dbReference type="PROSITE" id="PS00109">
    <property type="entry name" value="PROTEIN_KINASE_TYR"/>
    <property type="match status" value="1"/>
</dbReference>
<keyword evidence="6 18" id="KW-0547">Nucleotide-binding</keyword>
<dbReference type="GO" id="GO:0006909">
    <property type="term" value="P:phagocytosis"/>
    <property type="evidence" value="ECO:0007669"/>
    <property type="project" value="TreeGrafter"/>
</dbReference>
<evidence type="ECO:0000256" key="7">
    <source>
        <dbReference type="ARBA" id="ARBA00022777"/>
    </source>
</evidence>
<dbReference type="EnsemblMetazoa" id="Aqu2.1.34478_001">
    <property type="protein sequence ID" value="Aqu2.1.34478_001"/>
    <property type="gene ID" value="Aqu2.1.34478"/>
</dbReference>
<evidence type="ECO:0000256" key="12">
    <source>
        <dbReference type="ARBA" id="ARBA00023157"/>
    </source>
</evidence>
<dbReference type="InterPro" id="IPR020635">
    <property type="entry name" value="Tyr_kinase_cat_dom"/>
</dbReference>
<dbReference type="GO" id="GO:0004714">
    <property type="term" value="F:transmembrane receptor protein tyrosine kinase activity"/>
    <property type="evidence" value="ECO:0007669"/>
    <property type="project" value="UniProtKB-EC"/>
</dbReference>
<dbReference type="InterPro" id="IPR008266">
    <property type="entry name" value="Tyr_kinase_AS"/>
</dbReference>
<dbReference type="InterPro" id="IPR001245">
    <property type="entry name" value="Ser-Thr/Tyr_kinase_cat_dom"/>
</dbReference>
<keyword evidence="19" id="KW-0479">Metal-binding</keyword>
<dbReference type="SUPFAM" id="SSF56112">
    <property type="entry name" value="Protein kinase-like (PK-like)"/>
    <property type="match status" value="1"/>
</dbReference>
<sequence length="1061" mass="119525">MAASLLLLIILLSRSAGMAGACNETSETGELEIIEGPVLVYANFATFYIKCSVCGEPPFEMSWIYSPQNDSLSNHTILKSTFIDSNSSNSMWKFRLQVNLTDTSATGYYYCRANSSFSYIHSSAYYVKKSYKPRIKSANVTRFNDTVKFDLEVNGYPLPKFVLLYQYLTVTVRNHSKVIIRRFKTAGLRFSKYYLNDASSLSVIRTSDDSAIINWTHPYGSLFSMQLVVAYLNSQLKINYTKIYAHSGHPYLQISSAVHILKRATLTCFCAECTDIKWWRDGSLLSENDYEVKSATRKLGKGISIKMKYSSYAIAVGDRSLYTCSLTDTYQSNRTFQNFAHIERMYSSIALYPREIATVAGENASISCNAKSVHKISAKWIQLPEPWFNDSGLFRTQSSRGDVFNVLNSTISFPITAEAPFSFRIRCQVQSVFTVQEFDFTRTLWLLSNGLFFKRLKFYYTTAQQATSLTVKYPSSVRTNTTEVTVNETGKITLWCFATGNPQPTIYWYYNNKTLHSNDHHVTIAHRLAHQSVLIISPSNRIRDEGVYTCEAINNVANLINARQTCHMKVNIQVSPKLDLPDRITAYKGDNANITVQIVGPNPPVSSDSIKWSYWNEASSNVSILDTNSNKMNTTKDSASLIITDVTSDDEGYYQVMVWHPAGITSKATYLSVETDEGEGEGQSYTVYWSTALALVVILVVILCILVATFKYSKKKRRSAAKSRFEMYNYYVRRRSSSTSNCETCLNVLGSETVKSIPPTFLLKKSHIKILGCIGQGEFAKVYKGHYYFNNQCTTVAVKTLKGTMDKYSQEDMKELIFESLVMQDLDHPNVMGLIGLCLDAGPSPLVVLPYMEGGNLLKHLVRNRESLLIDETTGEDEINQVRSQLLSISLQIGKGMQYIAEKKLIHRDLAARNCMIDGTGNIKVADFGLSKNIIGDNVYYRQEKANGVKLPIKWMAIESIEDGIFTEKTDIWSFGITVWEVFSGGKMPYGGFSPFTVKTMLADGHKLEAPLNLASNDDIYQKIMLPCWERNPTKRPTFAQIVVEIEVLLSNSVGYLDITL</sequence>
<feature type="domain" description="Ig-like" evidence="24">
    <location>
        <begin position="49"/>
        <end position="127"/>
    </location>
</feature>
<dbReference type="SMART" id="SM00408">
    <property type="entry name" value="IGc2"/>
    <property type="match status" value="1"/>
</dbReference>
<dbReference type="GO" id="GO:0050793">
    <property type="term" value="P:regulation of developmental process"/>
    <property type="evidence" value="ECO:0007669"/>
    <property type="project" value="UniProtKB-ARBA"/>
</dbReference>
<evidence type="ECO:0000259" key="23">
    <source>
        <dbReference type="PROSITE" id="PS50011"/>
    </source>
</evidence>
<evidence type="ECO:0000313" key="25">
    <source>
        <dbReference type="EnsemblMetazoa" id="Aqu2.1.34478_001"/>
    </source>
</evidence>
<dbReference type="Pfam" id="PF07679">
    <property type="entry name" value="I-set"/>
    <property type="match status" value="1"/>
</dbReference>
<gene>
    <name evidence="25" type="primary">100641548</name>
</gene>
<keyword evidence="9 21" id="KW-1133">Transmembrane helix</keyword>
<accession>A0A1X7V391</accession>
<feature type="domain" description="Ig-like" evidence="24">
    <location>
        <begin position="474"/>
        <end position="561"/>
    </location>
</feature>
<evidence type="ECO:0000256" key="16">
    <source>
        <dbReference type="ARBA" id="ARBA00051243"/>
    </source>
</evidence>
<dbReference type="InterPro" id="IPR003598">
    <property type="entry name" value="Ig_sub2"/>
</dbReference>
<keyword evidence="22" id="KW-0732">Signal</keyword>
<evidence type="ECO:0000256" key="15">
    <source>
        <dbReference type="ARBA" id="ARBA00023319"/>
    </source>
</evidence>
<evidence type="ECO:0000256" key="14">
    <source>
        <dbReference type="ARBA" id="ARBA00023180"/>
    </source>
</evidence>
<keyword evidence="12" id="KW-1015">Disulfide bond</keyword>
<dbReference type="CDD" id="cd00096">
    <property type="entry name" value="Ig"/>
    <property type="match status" value="1"/>
</dbReference>
<dbReference type="GO" id="GO:0046872">
    <property type="term" value="F:metal ion binding"/>
    <property type="evidence" value="ECO:0007669"/>
    <property type="project" value="UniProtKB-KW"/>
</dbReference>
<keyword evidence="4" id="KW-0808">Transferase</keyword>
<evidence type="ECO:0000256" key="4">
    <source>
        <dbReference type="ARBA" id="ARBA00022679"/>
    </source>
</evidence>
<dbReference type="InterPro" id="IPR000719">
    <property type="entry name" value="Prot_kinase_dom"/>
</dbReference>
<dbReference type="Proteomes" id="UP000007879">
    <property type="component" value="Unassembled WGS sequence"/>
</dbReference>
<dbReference type="Gene3D" id="1.10.510.10">
    <property type="entry name" value="Transferase(Phosphotransferase) domain 1"/>
    <property type="match status" value="1"/>
</dbReference>
<organism evidence="25">
    <name type="scientific">Amphimedon queenslandica</name>
    <name type="common">Sponge</name>
    <dbReference type="NCBI Taxonomy" id="400682"/>
    <lineage>
        <taxon>Eukaryota</taxon>
        <taxon>Metazoa</taxon>
        <taxon>Porifera</taxon>
        <taxon>Demospongiae</taxon>
        <taxon>Heteroscleromorpha</taxon>
        <taxon>Haplosclerida</taxon>
        <taxon>Niphatidae</taxon>
        <taxon>Amphimedon</taxon>
    </lineage>
</organism>
<keyword evidence="10 21" id="KW-0472">Membrane</keyword>
<dbReference type="InParanoid" id="A0A1X7V391"/>
<dbReference type="GO" id="GO:0048468">
    <property type="term" value="P:cell development"/>
    <property type="evidence" value="ECO:0007669"/>
    <property type="project" value="UniProtKB-ARBA"/>
</dbReference>
<evidence type="ECO:0000256" key="5">
    <source>
        <dbReference type="ARBA" id="ARBA00022692"/>
    </source>
</evidence>
<evidence type="ECO:0000256" key="17">
    <source>
        <dbReference type="PIRSR" id="PIRSR000615-1"/>
    </source>
</evidence>
<feature type="binding site" evidence="19">
    <location>
        <position position="927"/>
    </location>
    <ligand>
        <name>Mg(2+)</name>
        <dbReference type="ChEBI" id="CHEBI:18420"/>
    </ligand>
</feature>
<dbReference type="PANTHER" id="PTHR24416:SF564">
    <property type="entry name" value="MACROPHAGE-STIMULATING PROTEIN RECEPTOR"/>
    <property type="match status" value="1"/>
</dbReference>
<reference evidence="26" key="1">
    <citation type="journal article" date="2010" name="Nature">
        <title>The Amphimedon queenslandica genome and the evolution of animal complexity.</title>
        <authorList>
            <person name="Srivastava M."/>
            <person name="Simakov O."/>
            <person name="Chapman J."/>
            <person name="Fahey B."/>
            <person name="Gauthier M.E."/>
            <person name="Mitros T."/>
            <person name="Richards G.S."/>
            <person name="Conaco C."/>
            <person name="Dacre M."/>
            <person name="Hellsten U."/>
            <person name="Larroux C."/>
            <person name="Putnam N.H."/>
            <person name="Stanke M."/>
            <person name="Adamska M."/>
            <person name="Darling A."/>
            <person name="Degnan S.M."/>
            <person name="Oakley T.H."/>
            <person name="Plachetzki D.C."/>
            <person name="Zhai Y."/>
            <person name="Adamski M."/>
            <person name="Calcino A."/>
            <person name="Cummins S.F."/>
            <person name="Goodstein D.M."/>
            <person name="Harris C."/>
            <person name="Jackson D.J."/>
            <person name="Leys S.P."/>
            <person name="Shu S."/>
            <person name="Woodcroft B.J."/>
            <person name="Vervoort M."/>
            <person name="Kosik K.S."/>
            <person name="Manning G."/>
            <person name="Degnan B.M."/>
            <person name="Rokhsar D.S."/>
        </authorList>
    </citation>
    <scope>NUCLEOTIDE SEQUENCE [LARGE SCALE GENOMIC DNA]</scope>
</reference>
<comment type="catalytic activity">
    <reaction evidence="16">
        <text>L-tyrosyl-[protein] + ATP = O-phospho-L-tyrosyl-[protein] + ADP + H(+)</text>
        <dbReference type="Rhea" id="RHEA:10596"/>
        <dbReference type="Rhea" id="RHEA-COMP:10136"/>
        <dbReference type="Rhea" id="RHEA-COMP:20101"/>
        <dbReference type="ChEBI" id="CHEBI:15378"/>
        <dbReference type="ChEBI" id="CHEBI:30616"/>
        <dbReference type="ChEBI" id="CHEBI:46858"/>
        <dbReference type="ChEBI" id="CHEBI:61978"/>
        <dbReference type="ChEBI" id="CHEBI:456216"/>
        <dbReference type="EC" id="2.7.10.1"/>
    </reaction>
</comment>
<evidence type="ECO:0000256" key="19">
    <source>
        <dbReference type="PIRSR" id="PIRSR000615-3"/>
    </source>
</evidence>
<evidence type="ECO:0000256" key="3">
    <source>
        <dbReference type="ARBA" id="ARBA00011902"/>
    </source>
</evidence>
<dbReference type="FunFam" id="2.60.40.10:FF:000032">
    <property type="entry name" value="palladin isoform X1"/>
    <property type="match status" value="1"/>
</dbReference>
<dbReference type="InterPro" id="IPR017441">
    <property type="entry name" value="Protein_kinase_ATP_BS"/>
</dbReference>
<dbReference type="SMART" id="SM00409">
    <property type="entry name" value="IG"/>
    <property type="match status" value="4"/>
</dbReference>
<dbReference type="GO" id="GO:0005886">
    <property type="term" value="C:plasma membrane"/>
    <property type="evidence" value="ECO:0007669"/>
    <property type="project" value="TreeGrafter"/>
</dbReference>
<evidence type="ECO:0000256" key="6">
    <source>
        <dbReference type="ARBA" id="ARBA00022741"/>
    </source>
</evidence>
<dbReference type="CDD" id="cd00192">
    <property type="entry name" value="PTKc"/>
    <property type="match status" value="1"/>
</dbReference>
<feature type="domain" description="Ig-like" evidence="24">
    <location>
        <begin position="576"/>
        <end position="672"/>
    </location>
</feature>
<keyword evidence="5 21" id="KW-0812">Transmembrane</keyword>
<dbReference type="FunCoup" id="A0A1X7V391">
    <property type="interactions" value="427"/>
</dbReference>
<dbReference type="PROSITE" id="PS50835">
    <property type="entry name" value="IG_LIKE"/>
    <property type="match status" value="3"/>
</dbReference>
<reference evidence="25" key="2">
    <citation type="submission" date="2017-05" db="UniProtKB">
        <authorList>
            <consortium name="EnsemblMetazoa"/>
        </authorList>
    </citation>
    <scope>IDENTIFICATION</scope>
</reference>
<feature type="binding site" evidence="20">
    <location>
        <position position="799"/>
    </location>
    <ligand>
        <name>ATP</name>
        <dbReference type="ChEBI" id="CHEBI:30616"/>
    </ligand>
</feature>
<evidence type="ECO:0000256" key="21">
    <source>
        <dbReference type="SAM" id="Phobius"/>
    </source>
</evidence>
<dbReference type="KEGG" id="aqu:100641548"/>
<evidence type="ECO:0000259" key="24">
    <source>
        <dbReference type="PROSITE" id="PS50835"/>
    </source>
</evidence>
<comment type="subcellular location">
    <subcellularLocation>
        <location evidence="2">Endomembrane system</location>
    </subcellularLocation>
    <subcellularLocation>
        <location evidence="1">Membrane</location>
        <topology evidence="1">Single-pass membrane protein</topology>
    </subcellularLocation>
</comment>
<dbReference type="FunFam" id="1.10.510.10:FF:001512">
    <property type="entry name" value="Receptor tyrosine-protein kinase erbB-2"/>
    <property type="match status" value="1"/>
</dbReference>
<evidence type="ECO:0000256" key="20">
    <source>
        <dbReference type="PROSITE-ProRule" id="PRU10141"/>
    </source>
</evidence>
<dbReference type="OrthoDB" id="6718656at2759"/>
<dbReference type="InterPro" id="IPR011009">
    <property type="entry name" value="Kinase-like_dom_sf"/>
</dbReference>
<feature type="transmembrane region" description="Helical" evidence="21">
    <location>
        <begin position="687"/>
        <end position="710"/>
    </location>
</feature>
<dbReference type="PRINTS" id="PR00109">
    <property type="entry name" value="TYRKINASE"/>
</dbReference>
<feature type="domain" description="Protein kinase" evidence="23">
    <location>
        <begin position="768"/>
        <end position="1050"/>
    </location>
</feature>
<dbReference type="GO" id="GO:0012505">
    <property type="term" value="C:endomembrane system"/>
    <property type="evidence" value="ECO:0007669"/>
    <property type="project" value="UniProtKB-SubCell"/>
</dbReference>
<proteinExistence type="predicted"/>
<evidence type="ECO:0000256" key="13">
    <source>
        <dbReference type="ARBA" id="ARBA00023170"/>
    </source>
</evidence>
<dbReference type="GO" id="GO:0016477">
    <property type="term" value="P:cell migration"/>
    <property type="evidence" value="ECO:0007669"/>
    <property type="project" value="TreeGrafter"/>
</dbReference>
<dbReference type="SMART" id="SM00219">
    <property type="entry name" value="TyrKc"/>
    <property type="match status" value="1"/>
</dbReference>
<dbReference type="InterPro" id="IPR007110">
    <property type="entry name" value="Ig-like_dom"/>
</dbReference>
<dbReference type="SUPFAM" id="SSF48726">
    <property type="entry name" value="Immunoglobulin"/>
    <property type="match status" value="3"/>
</dbReference>
<evidence type="ECO:0000256" key="1">
    <source>
        <dbReference type="ARBA" id="ARBA00004167"/>
    </source>
</evidence>
<dbReference type="GO" id="GO:0007169">
    <property type="term" value="P:cell surface receptor protein tyrosine kinase signaling pathway"/>
    <property type="evidence" value="ECO:0007669"/>
    <property type="project" value="TreeGrafter"/>
</dbReference>
<dbReference type="EC" id="2.7.10.1" evidence="3"/>
<evidence type="ECO:0000256" key="11">
    <source>
        <dbReference type="ARBA" id="ARBA00023137"/>
    </source>
</evidence>
<dbReference type="InterPro" id="IPR036179">
    <property type="entry name" value="Ig-like_dom_sf"/>
</dbReference>
<keyword evidence="15" id="KW-0393">Immunoglobulin domain</keyword>
<keyword evidence="7" id="KW-0418">Kinase</keyword>
<dbReference type="InterPro" id="IPR003599">
    <property type="entry name" value="Ig_sub"/>
</dbReference>
<keyword evidence="14" id="KW-0325">Glycoprotein</keyword>
<dbReference type="AlphaFoldDB" id="A0A1X7V391"/>
<feature type="binding site" evidence="19">
    <location>
        <position position="914"/>
    </location>
    <ligand>
        <name>Mg(2+)</name>
        <dbReference type="ChEBI" id="CHEBI:18420"/>
    </ligand>
</feature>
<dbReference type="Gene3D" id="2.60.40.10">
    <property type="entry name" value="Immunoglobulins"/>
    <property type="match status" value="3"/>
</dbReference>
<keyword evidence="26" id="KW-1185">Reference proteome</keyword>
<feature type="chain" id="PRO_5013027768" description="receptor protein-tyrosine kinase" evidence="22">
    <location>
        <begin position="22"/>
        <end position="1061"/>
    </location>
</feature>
<evidence type="ECO:0000256" key="10">
    <source>
        <dbReference type="ARBA" id="ARBA00023136"/>
    </source>
</evidence>
<protein>
    <recommendedName>
        <fullName evidence="3">receptor protein-tyrosine kinase</fullName>
        <ecNumber evidence="3">2.7.10.1</ecNumber>
    </recommendedName>
</protein>
<dbReference type="Pfam" id="PF07714">
    <property type="entry name" value="PK_Tyr_Ser-Thr"/>
    <property type="match status" value="1"/>
</dbReference>
<dbReference type="EnsemblMetazoa" id="XM_019995287.1">
    <property type="protein sequence ID" value="XP_019850846.1"/>
    <property type="gene ID" value="LOC100641548"/>
</dbReference>
<dbReference type="InterPro" id="IPR013783">
    <property type="entry name" value="Ig-like_fold"/>
</dbReference>
<name>A0A1X7V391_AMPQE</name>
<keyword evidence="19" id="KW-0460">Magnesium</keyword>
<dbReference type="STRING" id="400682.A0A1X7V391"/>
<keyword evidence="13" id="KW-0675">Receptor</keyword>
<dbReference type="PANTHER" id="PTHR24416">
    <property type="entry name" value="TYROSINE-PROTEIN KINASE RECEPTOR"/>
    <property type="match status" value="1"/>
</dbReference>
<keyword evidence="11" id="KW-0829">Tyrosine-protein kinase</keyword>
<evidence type="ECO:0000256" key="8">
    <source>
        <dbReference type="ARBA" id="ARBA00022840"/>
    </source>
</evidence>
<evidence type="ECO:0000256" key="22">
    <source>
        <dbReference type="SAM" id="SignalP"/>
    </source>
</evidence>
<dbReference type="GO" id="GO:0043235">
    <property type="term" value="C:receptor complex"/>
    <property type="evidence" value="ECO:0007669"/>
    <property type="project" value="TreeGrafter"/>
</dbReference>
<keyword evidence="8 18" id="KW-0067">ATP-binding</keyword>
<dbReference type="GO" id="GO:0005524">
    <property type="term" value="F:ATP binding"/>
    <property type="evidence" value="ECO:0007669"/>
    <property type="project" value="UniProtKB-UniRule"/>
</dbReference>
<dbReference type="PROSITE" id="PS00107">
    <property type="entry name" value="PROTEIN_KINASE_ATP"/>
    <property type="match status" value="1"/>
</dbReference>
<dbReference type="InterPro" id="IPR013098">
    <property type="entry name" value="Ig_I-set"/>
</dbReference>
<evidence type="ECO:0000256" key="2">
    <source>
        <dbReference type="ARBA" id="ARBA00004308"/>
    </source>
</evidence>
<feature type="signal peptide" evidence="22">
    <location>
        <begin position="1"/>
        <end position="21"/>
    </location>
</feature>
<feature type="binding site" evidence="18">
    <location>
        <position position="913"/>
    </location>
    <ligand>
        <name>ATP</name>
        <dbReference type="ChEBI" id="CHEBI:30616"/>
    </ligand>
</feature>
<evidence type="ECO:0000313" key="26">
    <source>
        <dbReference type="Proteomes" id="UP000007879"/>
    </source>
</evidence>
<evidence type="ECO:0000256" key="18">
    <source>
        <dbReference type="PIRSR" id="PIRSR000615-2"/>
    </source>
</evidence>